<dbReference type="EnsemblMetazoa" id="XM_030989476">
    <property type="protein sequence ID" value="XP_030845336"/>
    <property type="gene ID" value="LOC105441846"/>
</dbReference>
<protein>
    <submittedName>
        <fullName evidence="2">Uncharacterized protein</fullName>
    </submittedName>
</protein>
<proteinExistence type="predicted"/>
<dbReference type="InParanoid" id="A0A7M7P2U9"/>
<accession>A0A7M7P2U9</accession>
<dbReference type="RefSeq" id="XP_030845336.1">
    <property type="nucleotide sequence ID" value="XM_030989476.1"/>
</dbReference>
<evidence type="ECO:0000313" key="2">
    <source>
        <dbReference type="EnsemblMetazoa" id="XP_030845336"/>
    </source>
</evidence>
<sequence>MAPPKPDPAYDAMLRAFEAGARGQQTTVNNNYFLDNSTRIGHYAPSSTTWTAPQPQNYAPQNYQLQSYPLQSYYYSQQGYSNNLYPPICPPGQILPQYVDNRNGMAVPYTTPPIFMPGTAPPPSFPPPVFWPPQGCPSRVTTIIILQPPPSRREQPHRQPHRRMTHHTPHDQSITDRNHDLPRPRSGAMQCVAKTVQYVFILELRPL</sequence>
<keyword evidence="3" id="KW-1185">Reference proteome</keyword>
<name>A0A7M7P2U9_STRPU</name>
<reference evidence="2" key="2">
    <citation type="submission" date="2021-01" db="UniProtKB">
        <authorList>
            <consortium name="EnsemblMetazoa"/>
        </authorList>
    </citation>
    <scope>IDENTIFICATION</scope>
</reference>
<dbReference type="Proteomes" id="UP000007110">
    <property type="component" value="Unassembled WGS sequence"/>
</dbReference>
<dbReference type="KEGG" id="spu:105441846"/>
<reference evidence="3" key="1">
    <citation type="submission" date="2015-02" db="EMBL/GenBank/DDBJ databases">
        <title>Genome sequencing for Strongylocentrotus purpuratus.</title>
        <authorList>
            <person name="Murali S."/>
            <person name="Liu Y."/>
            <person name="Vee V."/>
            <person name="English A."/>
            <person name="Wang M."/>
            <person name="Skinner E."/>
            <person name="Han Y."/>
            <person name="Muzny D.M."/>
            <person name="Worley K.C."/>
            <person name="Gibbs R.A."/>
        </authorList>
    </citation>
    <scope>NUCLEOTIDE SEQUENCE</scope>
</reference>
<dbReference type="AlphaFoldDB" id="A0A7M7P2U9"/>
<evidence type="ECO:0000256" key="1">
    <source>
        <dbReference type="SAM" id="MobiDB-lite"/>
    </source>
</evidence>
<evidence type="ECO:0000313" key="3">
    <source>
        <dbReference type="Proteomes" id="UP000007110"/>
    </source>
</evidence>
<feature type="region of interest" description="Disordered" evidence="1">
    <location>
        <begin position="149"/>
        <end position="185"/>
    </location>
</feature>
<feature type="compositionally biased region" description="Basic and acidic residues" evidence="1">
    <location>
        <begin position="168"/>
        <end position="183"/>
    </location>
</feature>
<organism evidence="2 3">
    <name type="scientific">Strongylocentrotus purpuratus</name>
    <name type="common">Purple sea urchin</name>
    <dbReference type="NCBI Taxonomy" id="7668"/>
    <lineage>
        <taxon>Eukaryota</taxon>
        <taxon>Metazoa</taxon>
        <taxon>Echinodermata</taxon>
        <taxon>Eleutherozoa</taxon>
        <taxon>Echinozoa</taxon>
        <taxon>Echinoidea</taxon>
        <taxon>Euechinoidea</taxon>
        <taxon>Echinacea</taxon>
        <taxon>Camarodonta</taxon>
        <taxon>Echinidea</taxon>
        <taxon>Strongylocentrotidae</taxon>
        <taxon>Strongylocentrotus</taxon>
    </lineage>
</organism>
<feature type="compositionally biased region" description="Basic residues" evidence="1">
    <location>
        <begin position="158"/>
        <end position="167"/>
    </location>
</feature>
<dbReference type="GeneID" id="105441846"/>